<organism evidence="3 4">
    <name type="scientific">Marinobacterium aestuariivivens</name>
    <dbReference type="NCBI Taxonomy" id="1698799"/>
    <lineage>
        <taxon>Bacteria</taxon>
        <taxon>Pseudomonadati</taxon>
        <taxon>Pseudomonadota</taxon>
        <taxon>Gammaproteobacteria</taxon>
        <taxon>Oceanospirillales</taxon>
        <taxon>Oceanospirillaceae</taxon>
        <taxon>Marinobacterium</taxon>
    </lineage>
</organism>
<keyword evidence="4" id="KW-1185">Reference proteome</keyword>
<dbReference type="RefSeq" id="WP_379909648.1">
    <property type="nucleotide sequence ID" value="NZ_JBHSWE010000001.1"/>
</dbReference>
<dbReference type="InterPro" id="IPR050268">
    <property type="entry name" value="NADH-dep_flavin_reductase"/>
</dbReference>
<dbReference type="EC" id="1.-.-.-" evidence="3"/>
<evidence type="ECO:0000313" key="3">
    <source>
        <dbReference type="EMBL" id="MFC6671137.1"/>
    </source>
</evidence>
<gene>
    <name evidence="3" type="ORF">ACFQDL_14470</name>
</gene>
<dbReference type="Gene3D" id="2.30.110.10">
    <property type="entry name" value="Electron Transport, Fmn-binding Protein, Chain A"/>
    <property type="match status" value="1"/>
</dbReference>
<keyword evidence="1 3" id="KW-0560">Oxidoreductase</keyword>
<name>A0ABW2A0Y4_9GAMM</name>
<feature type="domain" description="Flavin reductase like" evidence="2">
    <location>
        <begin position="14"/>
        <end position="161"/>
    </location>
</feature>
<protein>
    <submittedName>
        <fullName evidence="3">Flavin reductase family protein</fullName>
        <ecNumber evidence="3">1.-.-.-</ecNumber>
    </submittedName>
</protein>
<proteinExistence type="predicted"/>
<dbReference type="Pfam" id="PF01613">
    <property type="entry name" value="Flavin_Reduct"/>
    <property type="match status" value="1"/>
</dbReference>
<dbReference type="PANTHER" id="PTHR30466">
    <property type="entry name" value="FLAVIN REDUCTASE"/>
    <property type="match status" value="1"/>
</dbReference>
<dbReference type="Proteomes" id="UP001596422">
    <property type="component" value="Unassembled WGS sequence"/>
</dbReference>
<evidence type="ECO:0000313" key="4">
    <source>
        <dbReference type="Proteomes" id="UP001596422"/>
    </source>
</evidence>
<dbReference type="InterPro" id="IPR012349">
    <property type="entry name" value="Split_barrel_FMN-bd"/>
</dbReference>
<evidence type="ECO:0000259" key="2">
    <source>
        <dbReference type="SMART" id="SM00903"/>
    </source>
</evidence>
<comment type="caution">
    <text evidence="3">The sequence shown here is derived from an EMBL/GenBank/DDBJ whole genome shotgun (WGS) entry which is preliminary data.</text>
</comment>
<reference evidence="4" key="1">
    <citation type="journal article" date="2019" name="Int. J. Syst. Evol. Microbiol.">
        <title>The Global Catalogue of Microorganisms (GCM) 10K type strain sequencing project: providing services to taxonomists for standard genome sequencing and annotation.</title>
        <authorList>
            <consortium name="The Broad Institute Genomics Platform"/>
            <consortium name="The Broad Institute Genome Sequencing Center for Infectious Disease"/>
            <person name="Wu L."/>
            <person name="Ma J."/>
        </authorList>
    </citation>
    <scope>NUCLEOTIDE SEQUENCE [LARGE SCALE GENOMIC DNA]</scope>
    <source>
        <strain evidence="4">NBRC 111756</strain>
    </source>
</reference>
<dbReference type="SUPFAM" id="SSF50475">
    <property type="entry name" value="FMN-binding split barrel"/>
    <property type="match status" value="1"/>
</dbReference>
<sequence length="169" mass="18457">MKKNIDITDLRKTMGLWITGVAVVTTRDGDNNPAGMTINSLVSISLTPSLIGWCIDRGAASFDTFARCQHFSVSVLNQEQAALAQRFATRGADKFAGILERPEIRDGASRPLLIPDACAWLVCRLYRLVSLGDHLLLVGEVTDLEFTERAPLVFFRGGFRDSGNSDIAA</sequence>
<dbReference type="InterPro" id="IPR002563">
    <property type="entry name" value="Flavin_Rdtase-like_dom"/>
</dbReference>
<accession>A0ABW2A0Y4</accession>
<dbReference type="GO" id="GO:0016491">
    <property type="term" value="F:oxidoreductase activity"/>
    <property type="evidence" value="ECO:0007669"/>
    <property type="project" value="UniProtKB-KW"/>
</dbReference>
<dbReference type="PANTHER" id="PTHR30466:SF1">
    <property type="entry name" value="FMN REDUCTASE (NADH) RUTF"/>
    <property type="match status" value="1"/>
</dbReference>
<dbReference type="SMART" id="SM00903">
    <property type="entry name" value="Flavin_Reduct"/>
    <property type="match status" value="1"/>
</dbReference>
<evidence type="ECO:0000256" key="1">
    <source>
        <dbReference type="ARBA" id="ARBA00023002"/>
    </source>
</evidence>
<dbReference type="EMBL" id="JBHSWE010000001">
    <property type="protein sequence ID" value="MFC6671137.1"/>
    <property type="molecule type" value="Genomic_DNA"/>
</dbReference>